<protein>
    <submittedName>
        <fullName evidence="2">Uncharacterized protein</fullName>
    </submittedName>
</protein>
<evidence type="ECO:0000313" key="2">
    <source>
        <dbReference type="EMBL" id="SVB73793.1"/>
    </source>
</evidence>
<keyword evidence="1" id="KW-0812">Transmembrane</keyword>
<name>A0A382GGP8_9ZZZZ</name>
<feature type="non-terminal residue" evidence="2">
    <location>
        <position position="52"/>
    </location>
</feature>
<feature type="transmembrane region" description="Helical" evidence="1">
    <location>
        <begin position="7"/>
        <end position="24"/>
    </location>
</feature>
<keyword evidence="1" id="KW-1133">Transmembrane helix</keyword>
<keyword evidence="1" id="KW-0472">Membrane</keyword>
<accession>A0A382GGP8</accession>
<gene>
    <name evidence="2" type="ORF">METZ01_LOCUS226647</name>
</gene>
<reference evidence="2" key="1">
    <citation type="submission" date="2018-05" db="EMBL/GenBank/DDBJ databases">
        <authorList>
            <person name="Lanie J.A."/>
            <person name="Ng W.-L."/>
            <person name="Kazmierczak K.M."/>
            <person name="Andrzejewski T.M."/>
            <person name="Davidsen T.M."/>
            <person name="Wayne K.J."/>
            <person name="Tettelin H."/>
            <person name="Glass J.I."/>
            <person name="Rusch D."/>
            <person name="Podicherti R."/>
            <person name="Tsui H.-C.T."/>
            <person name="Winkler M.E."/>
        </authorList>
    </citation>
    <scope>NUCLEOTIDE SEQUENCE</scope>
</reference>
<dbReference type="AlphaFoldDB" id="A0A382GGP8"/>
<proteinExistence type="predicted"/>
<organism evidence="2">
    <name type="scientific">marine metagenome</name>
    <dbReference type="NCBI Taxonomy" id="408172"/>
    <lineage>
        <taxon>unclassified sequences</taxon>
        <taxon>metagenomes</taxon>
        <taxon>ecological metagenomes</taxon>
    </lineage>
</organism>
<sequence length="52" mass="5936">MTLLINPIFWVVTIAVYFLLLTRFPGSLTFRFGLFNLIALYILVGWKTTLGA</sequence>
<feature type="transmembrane region" description="Helical" evidence="1">
    <location>
        <begin position="30"/>
        <end position="46"/>
    </location>
</feature>
<dbReference type="EMBL" id="UINC01055196">
    <property type="protein sequence ID" value="SVB73793.1"/>
    <property type="molecule type" value="Genomic_DNA"/>
</dbReference>
<evidence type="ECO:0000256" key="1">
    <source>
        <dbReference type="SAM" id="Phobius"/>
    </source>
</evidence>